<dbReference type="eggNOG" id="COG4585">
    <property type="taxonomic scope" value="Bacteria"/>
</dbReference>
<dbReference type="InterPro" id="IPR036890">
    <property type="entry name" value="HATPase_C_sf"/>
</dbReference>
<dbReference type="EC" id="2.7.13.3" evidence="3"/>
<dbReference type="PANTHER" id="PTHR24421">
    <property type="entry name" value="NITRATE/NITRITE SENSOR PROTEIN NARX-RELATED"/>
    <property type="match status" value="1"/>
</dbReference>
<evidence type="ECO:0000256" key="5">
    <source>
        <dbReference type="ARBA" id="ARBA00022679"/>
    </source>
</evidence>
<evidence type="ECO:0000313" key="12">
    <source>
        <dbReference type="Proteomes" id="UP000053902"/>
    </source>
</evidence>
<dbReference type="SUPFAM" id="SSF55874">
    <property type="entry name" value="ATPase domain of HSP90 chaperone/DNA topoisomerase II/histidine kinase"/>
    <property type="match status" value="1"/>
</dbReference>
<dbReference type="HOGENOM" id="CLU_045360_0_0_6"/>
<protein>
    <recommendedName>
        <fullName evidence="3">histidine kinase</fullName>
        <ecNumber evidence="3">2.7.13.3</ecNumber>
    </recommendedName>
</protein>
<evidence type="ECO:0000256" key="8">
    <source>
        <dbReference type="SAM" id="Phobius"/>
    </source>
</evidence>
<keyword evidence="7" id="KW-0902">Two-component regulatory system</keyword>
<feature type="domain" description="HAMP" evidence="10">
    <location>
        <begin position="153"/>
        <end position="205"/>
    </location>
</feature>
<feature type="domain" description="Histidine kinase" evidence="9">
    <location>
        <begin position="228"/>
        <end position="416"/>
    </location>
</feature>
<keyword evidence="8" id="KW-0472">Membrane</keyword>
<dbReference type="InterPro" id="IPR003660">
    <property type="entry name" value="HAMP_dom"/>
</dbReference>
<organism evidence="11 12">
    <name type="scientific">Pseudomonas saudiphocaensis</name>
    <dbReference type="NCBI Taxonomy" id="1499686"/>
    <lineage>
        <taxon>Bacteria</taxon>
        <taxon>Pseudomonadati</taxon>
        <taxon>Pseudomonadota</taxon>
        <taxon>Gammaproteobacteria</taxon>
        <taxon>Pseudomonadales</taxon>
        <taxon>Pseudomonadaceae</taxon>
        <taxon>Pseudomonas</taxon>
    </lineage>
</organism>
<dbReference type="EMBL" id="CCSF01000001">
    <property type="protein sequence ID" value="CDZ93364.1"/>
    <property type="molecule type" value="Genomic_DNA"/>
</dbReference>
<sequence>MSALGRIYWLVSLFFGLIATVCMLVLLRQASHDVGRELSAAQAMVTYLSEVAERDSAALQGELTDNLRHVRVRWLQPGQVPEPLNRGSWLDRQIYPSELAEPVTLPLADGRRLQLSVDPADEIDEVWDSLLRLLTLFCIALLLSLLAIRWALRPALAVLDELLAALERVSQGRLDTRLGSHTLAEARQLAGHFNRMVTSLQSARRENDELTHALLALQERERTQLAQALHDDLGQYLAGIRAQACLLQAVKDQPTLVAATAVRLDDNCEQLQNGFRRLTRELYPVMLEHLELPEAIRLLAEQWQEAHGIELRLHVDKRLPVLPLVVKEHLYRLLQEALTNVARHAHASRVHIRLRLRGERLRLLVRDNGCGAGESRPLGIGLRSMRERAHCLGGHLFLASRSGGGWAVLLDFPLMEAMAHEDIAG</sequence>
<dbReference type="Pfam" id="PF02518">
    <property type="entry name" value="HATPase_c"/>
    <property type="match status" value="1"/>
</dbReference>
<name>A0A078LQK4_9PSED</name>
<dbReference type="SMART" id="SM00304">
    <property type="entry name" value="HAMP"/>
    <property type="match status" value="1"/>
</dbReference>
<dbReference type="Gene3D" id="6.10.340.10">
    <property type="match status" value="1"/>
</dbReference>
<evidence type="ECO:0000256" key="7">
    <source>
        <dbReference type="ARBA" id="ARBA00023012"/>
    </source>
</evidence>
<keyword evidence="4" id="KW-0597">Phosphoprotein</keyword>
<proteinExistence type="predicted"/>
<dbReference type="OrthoDB" id="9797605at2"/>
<dbReference type="GO" id="GO:0046983">
    <property type="term" value="F:protein dimerization activity"/>
    <property type="evidence" value="ECO:0007669"/>
    <property type="project" value="InterPro"/>
</dbReference>
<dbReference type="PROSITE" id="PS50109">
    <property type="entry name" value="HIS_KIN"/>
    <property type="match status" value="1"/>
</dbReference>
<gene>
    <name evidence="11" type="ORF">BN1079_00652</name>
</gene>
<feature type="transmembrane region" description="Helical" evidence="8">
    <location>
        <begin position="133"/>
        <end position="152"/>
    </location>
</feature>
<keyword evidence="6 11" id="KW-0418">Kinase</keyword>
<dbReference type="InterPro" id="IPR050482">
    <property type="entry name" value="Sensor_HK_TwoCompSys"/>
</dbReference>
<dbReference type="Pfam" id="PF07730">
    <property type="entry name" value="HisKA_3"/>
    <property type="match status" value="1"/>
</dbReference>
<keyword evidence="5" id="KW-0808">Transferase</keyword>
<dbReference type="PROSITE" id="PS50885">
    <property type="entry name" value="HAMP"/>
    <property type="match status" value="1"/>
</dbReference>
<evidence type="ECO:0000256" key="6">
    <source>
        <dbReference type="ARBA" id="ARBA00022777"/>
    </source>
</evidence>
<comment type="catalytic activity">
    <reaction evidence="1">
        <text>ATP + protein L-histidine = ADP + protein N-phospho-L-histidine.</text>
        <dbReference type="EC" id="2.7.13.3"/>
    </reaction>
</comment>
<evidence type="ECO:0000259" key="10">
    <source>
        <dbReference type="PROSITE" id="PS50885"/>
    </source>
</evidence>
<keyword evidence="8" id="KW-1133">Transmembrane helix</keyword>
<reference evidence="11 12" key="1">
    <citation type="submission" date="2014-07" db="EMBL/GenBank/DDBJ databases">
        <authorList>
            <person name="Urmite Genomes Urmite Genomes"/>
        </authorList>
    </citation>
    <scope>NUCLEOTIDE SEQUENCE [LARGE SCALE GENOMIC DNA]</scope>
    <source>
        <strain evidence="11 12">20_BN</strain>
    </source>
</reference>
<dbReference type="InterPro" id="IPR005467">
    <property type="entry name" value="His_kinase_dom"/>
</dbReference>
<feature type="transmembrane region" description="Helical" evidence="8">
    <location>
        <begin position="6"/>
        <end position="27"/>
    </location>
</feature>
<dbReference type="STRING" id="1499686.BN1079_00652"/>
<evidence type="ECO:0000259" key="9">
    <source>
        <dbReference type="PROSITE" id="PS50109"/>
    </source>
</evidence>
<evidence type="ECO:0000256" key="1">
    <source>
        <dbReference type="ARBA" id="ARBA00000085"/>
    </source>
</evidence>
<dbReference type="InterPro" id="IPR011712">
    <property type="entry name" value="Sig_transdc_His_kin_sub3_dim/P"/>
</dbReference>
<dbReference type="CDD" id="cd06225">
    <property type="entry name" value="HAMP"/>
    <property type="match status" value="1"/>
</dbReference>
<dbReference type="CDD" id="cd16917">
    <property type="entry name" value="HATPase_UhpB-NarQ-NarX-like"/>
    <property type="match status" value="1"/>
</dbReference>
<dbReference type="AlphaFoldDB" id="A0A078LQK4"/>
<evidence type="ECO:0000256" key="2">
    <source>
        <dbReference type="ARBA" id="ARBA00004370"/>
    </source>
</evidence>
<evidence type="ECO:0000256" key="4">
    <source>
        <dbReference type="ARBA" id="ARBA00022553"/>
    </source>
</evidence>
<dbReference type="SMART" id="SM00387">
    <property type="entry name" value="HATPase_c"/>
    <property type="match status" value="1"/>
</dbReference>
<dbReference type="Gene3D" id="1.20.5.1930">
    <property type="match status" value="1"/>
</dbReference>
<keyword evidence="12" id="KW-1185">Reference proteome</keyword>
<comment type="subcellular location">
    <subcellularLocation>
        <location evidence="2">Membrane</location>
    </subcellularLocation>
</comment>
<dbReference type="Gene3D" id="3.30.565.10">
    <property type="entry name" value="Histidine kinase-like ATPase, C-terminal domain"/>
    <property type="match status" value="1"/>
</dbReference>
<evidence type="ECO:0000313" key="11">
    <source>
        <dbReference type="EMBL" id="CDZ93364.1"/>
    </source>
</evidence>
<keyword evidence="8" id="KW-0812">Transmembrane</keyword>
<evidence type="ECO:0000256" key="3">
    <source>
        <dbReference type="ARBA" id="ARBA00012438"/>
    </source>
</evidence>
<dbReference type="GO" id="GO:0016020">
    <property type="term" value="C:membrane"/>
    <property type="evidence" value="ECO:0007669"/>
    <property type="project" value="UniProtKB-SubCell"/>
</dbReference>
<dbReference type="InterPro" id="IPR003594">
    <property type="entry name" value="HATPase_dom"/>
</dbReference>
<dbReference type="Proteomes" id="UP000053902">
    <property type="component" value="Unassembled WGS sequence"/>
</dbReference>
<dbReference type="RefSeq" id="WP_037022229.1">
    <property type="nucleotide sequence ID" value="NZ_CCSF01000001.1"/>
</dbReference>
<dbReference type="GO" id="GO:0000155">
    <property type="term" value="F:phosphorelay sensor kinase activity"/>
    <property type="evidence" value="ECO:0007669"/>
    <property type="project" value="InterPro"/>
</dbReference>
<dbReference type="Pfam" id="PF00672">
    <property type="entry name" value="HAMP"/>
    <property type="match status" value="1"/>
</dbReference>
<accession>A0A078LQK4</accession>